<gene>
    <name evidence="2" type="primary">ORF7063</name>
</gene>
<feature type="region of interest" description="Disordered" evidence="1">
    <location>
        <begin position="14"/>
        <end position="127"/>
    </location>
</feature>
<dbReference type="AlphaFoldDB" id="A0A0B6XZF7"/>
<feature type="compositionally biased region" description="Basic residues" evidence="1">
    <location>
        <begin position="45"/>
        <end position="59"/>
    </location>
</feature>
<feature type="compositionally biased region" description="Low complexity" evidence="1">
    <location>
        <begin position="89"/>
        <end position="100"/>
    </location>
</feature>
<feature type="region of interest" description="Disordered" evidence="1">
    <location>
        <begin position="142"/>
        <end position="170"/>
    </location>
</feature>
<organism evidence="2">
    <name type="scientific">Arion vulgaris</name>
    <dbReference type="NCBI Taxonomy" id="1028688"/>
    <lineage>
        <taxon>Eukaryota</taxon>
        <taxon>Metazoa</taxon>
        <taxon>Spiralia</taxon>
        <taxon>Lophotrochozoa</taxon>
        <taxon>Mollusca</taxon>
        <taxon>Gastropoda</taxon>
        <taxon>Heterobranchia</taxon>
        <taxon>Euthyneura</taxon>
        <taxon>Panpulmonata</taxon>
        <taxon>Eupulmonata</taxon>
        <taxon>Stylommatophora</taxon>
        <taxon>Helicina</taxon>
        <taxon>Arionoidea</taxon>
        <taxon>Arionidae</taxon>
        <taxon>Arion</taxon>
    </lineage>
</organism>
<reference evidence="2" key="1">
    <citation type="submission" date="2014-12" db="EMBL/GenBank/DDBJ databases">
        <title>Insight into the proteome of Arion vulgaris.</title>
        <authorList>
            <person name="Aradska J."/>
            <person name="Bulat T."/>
            <person name="Smidak R."/>
            <person name="Sarate P."/>
            <person name="Gangsoo J."/>
            <person name="Sialana F."/>
            <person name="Bilban M."/>
            <person name="Lubec G."/>
        </authorList>
    </citation>
    <scope>NUCLEOTIDE SEQUENCE</scope>
    <source>
        <tissue evidence="2">Skin</tissue>
    </source>
</reference>
<feature type="compositionally biased region" description="Low complexity" evidence="1">
    <location>
        <begin position="17"/>
        <end position="34"/>
    </location>
</feature>
<sequence>MGDREFLDSVNANSINLSQDSQLSVSSSQSLDLSTAEGADTPNSKSKRSEKKTKKRSKHEKSSKSKDKDKSVKERSGTPVCDIANNTAKSSRSSKSSSKCDFSEKKHKRHTSRRPDPEGGNPLQTDSNIILEYDRIINSTDPLFSDLENDNPSEEKDTQQRQRRSLRLNRGGTTDGIFIPCAQLGISSNTMIKFAIIGTELQNIFKILKRTESDNAG</sequence>
<protein>
    <submittedName>
        <fullName evidence="2">Uncharacterized protein</fullName>
    </submittedName>
</protein>
<name>A0A0B6XZF7_9EUPU</name>
<feature type="non-terminal residue" evidence="2">
    <location>
        <position position="217"/>
    </location>
</feature>
<feature type="compositionally biased region" description="Basic and acidic residues" evidence="1">
    <location>
        <begin position="60"/>
        <end position="76"/>
    </location>
</feature>
<evidence type="ECO:0000256" key="1">
    <source>
        <dbReference type="SAM" id="MobiDB-lite"/>
    </source>
</evidence>
<evidence type="ECO:0000313" key="2">
    <source>
        <dbReference type="EMBL" id="CEK49263.1"/>
    </source>
</evidence>
<proteinExistence type="predicted"/>
<accession>A0A0B6XZF7</accession>
<dbReference type="EMBL" id="HACG01002398">
    <property type="protein sequence ID" value="CEK49263.1"/>
    <property type="molecule type" value="Transcribed_RNA"/>
</dbReference>